<reference evidence="1 2" key="1">
    <citation type="submission" date="2023-10" db="EMBL/GenBank/DDBJ databases">
        <title>Draft genome sequence of Xylaria bambusicola isolate GMP-LS, the root and basal stem rot pathogen of sugarcane in Indonesia.</title>
        <authorList>
            <person name="Selvaraj P."/>
            <person name="Muralishankar V."/>
            <person name="Muruganantham S."/>
            <person name="Sp S."/>
            <person name="Haryani S."/>
            <person name="Lau K.J.X."/>
            <person name="Naqvi N.I."/>
        </authorList>
    </citation>
    <scope>NUCLEOTIDE SEQUENCE [LARGE SCALE GENOMIC DNA]</scope>
    <source>
        <strain evidence="1">GMP-LS</strain>
    </source>
</reference>
<dbReference type="AlphaFoldDB" id="A0AAN7UG17"/>
<sequence length="97" mass="10046">MSTSQTCMCDDKCKLDNGCPCTCNESECDERSPWCCANGSCPKCDCNESECSPSSPACCASGMCAWSWTGGGGGFDFAAAHSQNATFTNVSAPDQGV</sequence>
<name>A0AAN7UG17_9PEZI</name>
<proteinExistence type="predicted"/>
<keyword evidence="2" id="KW-1185">Reference proteome</keyword>
<dbReference type="Proteomes" id="UP001305414">
    <property type="component" value="Unassembled WGS sequence"/>
</dbReference>
<comment type="caution">
    <text evidence="1">The sequence shown here is derived from an EMBL/GenBank/DDBJ whole genome shotgun (WGS) entry which is preliminary data.</text>
</comment>
<accession>A0AAN7UG17</accession>
<evidence type="ECO:0000313" key="2">
    <source>
        <dbReference type="Proteomes" id="UP001305414"/>
    </source>
</evidence>
<gene>
    <name evidence="1" type="ORF">RRF57_003027</name>
</gene>
<protein>
    <submittedName>
        <fullName evidence="1">Uncharacterized protein</fullName>
    </submittedName>
</protein>
<dbReference type="EMBL" id="JAWHQM010000005">
    <property type="protein sequence ID" value="KAK5627312.1"/>
    <property type="molecule type" value="Genomic_DNA"/>
</dbReference>
<organism evidence="1 2">
    <name type="scientific">Xylaria bambusicola</name>
    <dbReference type="NCBI Taxonomy" id="326684"/>
    <lineage>
        <taxon>Eukaryota</taxon>
        <taxon>Fungi</taxon>
        <taxon>Dikarya</taxon>
        <taxon>Ascomycota</taxon>
        <taxon>Pezizomycotina</taxon>
        <taxon>Sordariomycetes</taxon>
        <taxon>Xylariomycetidae</taxon>
        <taxon>Xylariales</taxon>
        <taxon>Xylariaceae</taxon>
        <taxon>Xylaria</taxon>
    </lineage>
</organism>
<evidence type="ECO:0000313" key="1">
    <source>
        <dbReference type="EMBL" id="KAK5627312.1"/>
    </source>
</evidence>